<dbReference type="EMBL" id="DVHU01000114">
    <property type="protein sequence ID" value="HIR94291.1"/>
    <property type="molecule type" value="Genomic_DNA"/>
</dbReference>
<reference evidence="1" key="2">
    <citation type="journal article" date="2021" name="PeerJ">
        <title>Extensive microbial diversity within the chicken gut microbiome revealed by metagenomics and culture.</title>
        <authorList>
            <person name="Gilroy R."/>
            <person name="Ravi A."/>
            <person name="Getino M."/>
            <person name="Pursley I."/>
            <person name="Horton D.L."/>
            <person name="Alikhan N.F."/>
            <person name="Baker D."/>
            <person name="Gharbi K."/>
            <person name="Hall N."/>
            <person name="Watson M."/>
            <person name="Adriaenssens E.M."/>
            <person name="Foster-Nyarko E."/>
            <person name="Jarju S."/>
            <person name="Secka A."/>
            <person name="Antonio M."/>
            <person name="Oren A."/>
            <person name="Chaudhuri R.R."/>
            <person name="La Ragione R."/>
            <person name="Hildebrand F."/>
            <person name="Pallen M.J."/>
        </authorList>
    </citation>
    <scope>NUCLEOTIDE SEQUENCE</scope>
    <source>
        <strain evidence="1">ChiSxjej1B13-7041</strain>
    </source>
</reference>
<evidence type="ECO:0000313" key="1">
    <source>
        <dbReference type="EMBL" id="HIR94291.1"/>
    </source>
</evidence>
<reference evidence="1" key="1">
    <citation type="submission" date="2020-10" db="EMBL/GenBank/DDBJ databases">
        <authorList>
            <person name="Gilroy R."/>
        </authorList>
    </citation>
    <scope>NUCLEOTIDE SEQUENCE</scope>
    <source>
        <strain evidence="1">ChiSxjej1B13-7041</strain>
    </source>
</reference>
<dbReference type="Proteomes" id="UP000886841">
    <property type="component" value="Unassembled WGS sequence"/>
</dbReference>
<sequence>MDNCGYCGNSNFDEKFQKSPVDKLDNQFTLSKKGRIPVKSRHWEIVENRLSQQENELSTIYPQFVDNIT</sequence>
<protein>
    <submittedName>
        <fullName evidence="1">Uncharacterized protein</fullName>
    </submittedName>
</protein>
<name>A0A9D1ELZ4_9FIRM</name>
<comment type="caution">
    <text evidence="1">The sequence shown here is derived from an EMBL/GenBank/DDBJ whole genome shotgun (WGS) entry which is preliminary data.</text>
</comment>
<organism evidence="1 2">
    <name type="scientific">Candidatus Egerieimonas intestinavium</name>
    <dbReference type="NCBI Taxonomy" id="2840777"/>
    <lineage>
        <taxon>Bacteria</taxon>
        <taxon>Bacillati</taxon>
        <taxon>Bacillota</taxon>
        <taxon>Clostridia</taxon>
        <taxon>Lachnospirales</taxon>
        <taxon>Lachnospiraceae</taxon>
        <taxon>Lachnospiraceae incertae sedis</taxon>
        <taxon>Candidatus Egerieimonas</taxon>
    </lineage>
</organism>
<accession>A0A9D1ELZ4</accession>
<gene>
    <name evidence="1" type="ORF">IAB98_12820</name>
</gene>
<evidence type="ECO:0000313" key="2">
    <source>
        <dbReference type="Proteomes" id="UP000886841"/>
    </source>
</evidence>
<dbReference type="AlphaFoldDB" id="A0A9D1ELZ4"/>
<proteinExistence type="predicted"/>